<keyword evidence="3" id="KW-1185">Reference proteome</keyword>
<proteinExistence type="predicted"/>
<feature type="chain" id="PRO_5022786634" evidence="1">
    <location>
        <begin position="23"/>
        <end position="740"/>
    </location>
</feature>
<dbReference type="InterPro" id="IPR026341">
    <property type="entry name" value="T9SS_type_B"/>
</dbReference>
<dbReference type="AlphaFoldDB" id="A0A5D6UZ80"/>
<dbReference type="Pfam" id="PF13585">
    <property type="entry name" value="CHU_C"/>
    <property type="match status" value="1"/>
</dbReference>
<dbReference type="RefSeq" id="WP_149071602.1">
    <property type="nucleotide sequence ID" value="NZ_VTHL01000014.1"/>
</dbReference>
<protein>
    <submittedName>
        <fullName evidence="2">Gliding motility-associated C-terminal domain-containing protein</fullName>
    </submittedName>
</protein>
<comment type="caution">
    <text evidence="2">The sequence shown here is derived from an EMBL/GenBank/DDBJ whole genome shotgun (WGS) entry which is preliminary data.</text>
</comment>
<feature type="signal peptide" evidence="1">
    <location>
        <begin position="1"/>
        <end position="22"/>
    </location>
</feature>
<dbReference type="Proteomes" id="UP000322791">
    <property type="component" value="Unassembled WGS sequence"/>
</dbReference>
<sequence length="740" mass="81221">MIRLILLVWACCLLLLPGRSYATHIVGGEMGMQHLRDSTYVLNLVVYFDAVNGDPGALDQSLTAAIYEKGTNRFVEELPLPLLQNTLVDYSDPACSNASLTTRRLIYARELVLHRKQYRSLNGYYATVERCCRNRVIANIQNPGAAGQAFLVEFPGVVQANGEAFRNSSPSLFPPLSDYACKGELFYYDFGGQDPDGDQLVYEMVTPLNGHSTSGDPKPDRPASAPYSLVRWRTGLSEDKQIPGTPNLRIDAQTGRLEVLPTELGLFVFGIKCSEYRNGVKIGEVRRDFQMLIINCPRNQAPQLQVEAQGQVLPHTPTGTLAFAAGEARCFQLRFTDPDAASRLKLSMRAVNFSEKLPTPTVTTGTVRSPGNPDVLVSTVCFPKCFNTQGKVYQLEFIVADNGCSLPKLDTVRVAFSAAAPPDQPPTLLTTAQLPLRVHPGDVVKFAAIGQDPDQDQLSLTMRGLGFEAAPLGATLGLTTSAGEVRGDFSWTVPCAAIDRGLHEFEFLLTSTSECYAVQTQRLVIPIVVEYENEAPELTSTFPTSSPVPEAPPVVVTLPLGGIYEATLLGTDADPNDLTMTAAGKNMDLASMGMQFTHQDGRGKATGTFRWEATCAALENQPLEVTFTLQESTCRPQPRQQTVRFEVLRPASPAFLPPNIFTPNADGKNNRFELGNVLPPDLCNNRFGDIKIFNRWGTQVYRSQNRSFSWDGGGLPEGVYYYLIEFTNKTRFKGTITIAR</sequence>
<evidence type="ECO:0000313" key="3">
    <source>
        <dbReference type="Proteomes" id="UP000322791"/>
    </source>
</evidence>
<dbReference type="NCBIfam" id="TIGR04131">
    <property type="entry name" value="Bac_Flav_CTERM"/>
    <property type="match status" value="1"/>
</dbReference>
<dbReference type="EMBL" id="VTHL01000014">
    <property type="protein sequence ID" value="TYZ08108.1"/>
    <property type="molecule type" value="Genomic_DNA"/>
</dbReference>
<evidence type="ECO:0000256" key="1">
    <source>
        <dbReference type="SAM" id="SignalP"/>
    </source>
</evidence>
<keyword evidence="1" id="KW-0732">Signal</keyword>
<gene>
    <name evidence="2" type="ORF">FY528_13780</name>
</gene>
<evidence type="ECO:0000313" key="2">
    <source>
        <dbReference type="EMBL" id="TYZ08108.1"/>
    </source>
</evidence>
<name>A0A5D6UZ80_9BACT</name>
<organism evidence="2 3">
    <name type="scientific">Hymenobacter lutimineralis</name>
    <dbReference type="NCBI Taxonomy" id="2606448"/>
    <lineage>
        <taxon>Bacteria</taxon>
        <taxon>Pseudomonadati</taxon>
        <taxon>Bacteroidota</taxon>
        <taxon>Cytophagia</taxon>
        <taxon>Cytophagales</taxon>
        <taxon>Hymenobacteraceae</taxon>
        <taxon>Hymenobacter</taxon>
    </lineage>
</organism>
<reference evidence="2 3" key="1">
    <citation type="submission" date="2019-08" db="EMBL/GenBank/DDBJ databases">
        <authorList>
            <person name="Seo M.-J."/>
        </authorList>
    </citation>
    <scope>NUCLEOTIDE SEQUENCE [LARGE SCALE GENOMIC DNA]</scope>
    <source>
        <strain evidence="2 3">KIGAM108</strain>
    </source>
</reference>
<accession>A0A5D6UZ80</accession>